<evidence type="ECO:0000256" key="4">
    <source>
        <dbReference type="SAM" id="MobiDB-lite"/>
    </source>
</evidence>
<gene>
    <name evidence="7" type="ORF">TWF694_006065</name>
</gene>
<keyword evidence="3" id="KW-0843">Virulence</keyword>
<feature type="compositionally biased region" description="Basic and acidic residues" evidence="4">
    <location>
        <begin position="2284"/>
        <end position="2293"/>
    </location>
</feature>
<evidence type="ECO:0000256" key="1">
    <source>
        <dbReference type="ARBA" id="ARBA00004613"/>
    </source>
</evidence>
<organism evidence="7 8">
    <name type="scientific">Orbilia ellipsospora</name>
    <dbReference type="NCBI Taxonomy" id="2528407"/>
    <lineage>
        <taxon>Eukaryota</taxon>
        <taxon>Fungi</taxon>
        <taxon>Dikarya</taxon>
        <taxon>Ascomycota</taxon>
        <taxon>Pezizomycotina</taxon>
        <taxon>Orbiliomycetes</taxon>
        <taxon>Orbiliales</taxon>
        <taxon>Orbiliaceae</taxon>
        <taxon>Orbilia</taxon>
    </lineage>
</organism>
<dbReference type="PRINTS" id="PR01341">
    <property type="entry name" value="SALSPVBPROT"/>
</dbReference>
<dbReference type="NCBIfam" id="TIGR03696">
    <property type="entry name" value="Rhs_assc_core"/>
    <property type="match status" value="1"/>
</dbReference>
<dbReference type="SUPFAM" id="SSF69318">
    <property type="entry name" value="Integrin alpha N-terminal domain"/>
    <property type="match status" value="1"/>
</dbReference>
<evidence type="ECO:0000259" key="5">
    <source>
        <dbReference type="Pfam" id="PF12255"/>
    </source>
</evidence>
<comment type="subcellular location">
    <subcellularLocation>
        <location evidence="1">Secreted</location>
    </subcellularLocation>
</comment>
<dbReference type="EMBL" id="JAVHJO010000019">
    <property type="protein sequence ID" value="KAK6523170.1"/>
    <property type="molecule type" value="Genomic_DNA"/>
</dbReference>
<dbReference type="InterPro" id="IPR022045">
    <property type="entry name" value="TcdB_toxin_mid/N"/>
</dbReference>
<comment type="caution">
    <text evidence="7">The sequence shown here is derived from an EMBL/GenBank/DDBJ whole genome shotgun (WGS) entry which is preliminary data.</text>
</comment>
<dbReference type="Proteomes" id="UP001365542">
    <property type="component" value="Unassembled WGS sequence"/>
</dbReference>
<dbReference type="InterPro" id="IPR028994">
    <property type="entry name" value="Integrin_alpha_N"/>
</dbReference>
<name>A0AAV9WR32_9PEZI</name>
<evidence type="ECO:0000256" key="3">
    <source>
        <dbReference type="ARBA" id="ARBA00023026"/>
    </source>
</evidence>
<accession>A0AAV9WR32</accession>
<dbReference type="InterPro" id="IPR003284">
    <property type="entry name" value="Sal_SpvB"/>
</dbReference>
<dbReference type="PANTHER" id="PTHR32305:SF15">
    <property type="entry name" value="PROTEIN RHSA-RELATED"/>
    <property type="match status" value="1"/>
</dbReference>
<keyword evidence="8" id="KW-1185">Reference proteome</keyword>
<dbReference type="InterPro" id="IPR022385">
    <property type="entry name" value="Rhs_assc_core"/>
</dbReference>
<dbReference type="GO" id="GO:0005737">
    <property type="term" value="C:cytoplasm"/>
    <property type="evidence" value="ECO:0007669"/>
    <property type="project" value="InterPro"/>
</dbReference>
<evidence type="ECO:0000313" key="7">
    <source>
        <dbReference type="EMBL" id="KAK6523170.1"/>
    </source>
</evidence>
<dbReference type="PANTHER" id="PTHR32305">
    <property type="match status" value="1"/>
</dbReference>
<feature type="domain" description="Insecticide toxin TcdB middle/C-terminal" evidence="5">
    <location>
        <begin position="901"/>
        <end position="1006"/>
    </location>
</feature>
<feature type="domain" description="Insecticide toxin TcdB middle/N-terminal" evidence="6">
    <location>
        <begin position="717"/>
        <end position="865"/>
    </location>
</feature>
<dbReference type="InterPro" id="IPR050708">
    <property type="entry name" value="T6SS_VgrG/RHS"/>
</dbReference>
<evidence type="ECO:0000259" key="6">
    <source>
        <dbReference type="Pfam" id="PF12256"/>
    </source>
</evidence>
<sequence>MKNKNPSHSFTGGNATMGASAVPMGQSKLATSNVSHGKSKNIAAPIKKLDPGGAGQRPVGECFKMSPATGTFNIDFPIHITPGRSEFQPSLALSYSSSSGNGVFGIGWQLGIGAISRSTAHRTPTYGEDDVFVLSGSEELVLSSQDEGPRQINGFTVHEYQPRVITTPIRIERWTRILDQSDIHWRTITAENITSIYGQTDISQLVDSDTTGSPRVFSWLLCESFDSWGNVIHYEYKAENSDDIGSQADFVQTCEASRSSVLRTRFKYLKSIKYGNKEPNRSIKDWEVSPYLGEFHFNIIFDYGEHDMESPTPDEIQPWTYRKDSFSTYNVGFEMRYHRLCRRILMFHHFPDELEVEDYLVRSLSLNYYENHSGSFLISLTESGHSRKQSWYGTPLVETISTAPHEFEYVETDFSGDIPIQQLDSRSLVGLLGGTNNNTQWVDLYGEGSAGLLKEFEGGAWTYQRNEKCMDDTPINFLGPKSTVLSNPSYGLNGRHYFDDIDRDGRMELVCIDDNGKIQGYYRFRNRGDREFRDFIKFKSAPNIDLTNSNIKRIDLTGNGLSDLLLQDSLSNDLLWYESLGPVGFSPARRIKRSQTSPQLVTGDKLREVYLADMTGDGLADIVHISPGRVSYWPNLSQGVFGSEVVMYNAPQLDDQAHFSHSRIRLCNIDGNGGTDLLYFPQKGGVQLYHNYLGNGWSEPTEISSFPKIHSMDKVFTTDLLGNGTTCLCWTSQLSNDPEFRFIDLAMGQKPHMLKGYTNGVGGRVDVSYKSSNWFYHHDERAGKPWRTKIGFPVQVVSQIQITDLIQDTSFCSQFAYHDGYFDRVENEFRGFGMVEQFELEIFQIGGPGEFRGPPVHTKTWYHTGDVTVVDDKKLPDAHAESFSHSLKLPQKVDASEFPSIYRAVKGRVKRVETFGSENFSKASIPYEIAESNYEIERVQHPAEKSPGTYRVIPRELVTHLDLWGDQPRRVHELTLSVDEFNNVLSSVTIHYGKQDYHLTENPPKEQRHTIVSLTENNFTNAINTHDYYHAPILSSSCQFRLVGATLTREGIMRFEQVRKLILDAQRQDCTLEMDQLEKATHPILVKIGEDRSYYMSTDLNYQLPLGTLEPYSIVHESFKLFVTRELLESLYGRPPGPENLDDWTGEMTRAGYRDIENDGRWWQPSCRYMYGECNMNLLEAAQSSFYCPTVVIEPFGNGYETVMDKYWLLPVRTIDPLSNITTAVNNYAHLKPSEITDMNGNRQRFLFDHFGRVLFTGQMGREDELVGDALDEFDPALWSATMASFLHSPTPILAKKLLGRAGECYLYQMERFHTSKDSDNPQPSFIVNLSRKYHASEGHEDDEVMIQFSYLDSSGRIFQETSLARVGVDGLEWHISESTLRNNQGSTVRTFPPRFAQSHEYSNLKQQSLATTTIYDSLGRIIGTLNPNHSFSKKRFGTWGEIQYDESDTVMISDPSQDEDLGSFFRNIDKKSYLPTWLQSRTTYSKQTPPTMLQSLRKLGAVKSTEYANTPTEVHFDSLGRPILEVKDNGARKINTRTVYDLAGNISKKMDGSGRVVEILRYDLLGRLVVRSGMDDGVRWYFPDCMNNTVLQWNSNLYCTRMKYDALNREDTVWLSKNRNPAKLIKRTIYGEKETDIDSSRRNLRGQISRIYDQSGLQTNVSFDFKGNCSETKTRFAEEYKDIIDWSSDHKLIEGEFRNLTLFDALNRPVYSCDAANIITKRRYDLLGNIYSESSQSPNESDWKSLIVSTSYTPDGQMASIRYGNNVLVEMKYALESRYLINRKIIRGENKVIENKYFGYDVAGQLCDSVDEAQQTFYFHNGLIKPSFDYKYDAIGQLVAAQGREYLNVSKGGVRACQPYQRFGRGSQVGIPGNGQRLCRYKEAYVYDDAGNILKIKHGATEDTTVSGWTKEYFYSEQSLLDSSQLCNRLSRTKTGKLSENYHYNEESKISGSISSGSRYGYLQWDFANQLKSFSTQKVKNCCPETTWYVYNSSGTRVRKITERLVREGTSSNPTKLKETLYVGRSKIQRRYSGNGIGIKKEIIWSDIEGTDRMAAIEIGLAESLLRYKMNQNLELDHAGHIISYQEYSPFGAITFSICRSKCDAPRKYRFAGYDKDCETGLYYCNARYYAAWLGRWISCDPIGTADGLNVYCYVKNNPINFVDPSGTNIFSLSHPKKTQVAPTQFGLLGDGNHKSGLHVNGPHEPAKLVKTKSQGKAKACAPKQNQVKNEPKAGTLEIVEIYQHKQLMKTIGGQGFHQLVFGMLRDQRENEITPTENLSEPSTKHTPELSNKKGSGNCFSNLFRFKKTQTNKVSTAALFKEVSTKVDEFLKDAGKMS</sequence>
<feature type="region of interest" description="Disordered" evidence="4">
    <location>
        <begin position="2273"/>
        <end position="2295"/>
    </location>
</feature>
<dbReference type="Pfam" id="PF12255">
    <property type="entry name" value="TcdB_toxin_midC"/>
    <property type="match status" value="1"/>
</dbReference>
<evidence type="ECO:0000256" key="2">
    <source>
        <dbReference type="ARBA" id="ARBA00022525"/>
    </source>
</evidence>
<reference evidence="7 8" key="1">
    <citation type="submission" date="2019-10" db="EMBL/GenBank/DDBJ databases">
        <authorList>
            <person name="Palmer J.M."/>
        </authorList>
    </citation>
    <scope>NUCLEOTIDE SEQUENCE [LARGE SCALE GENOMIC DNA]</scope>
    <source>
        <strain evidence="7 8">TWF694</strain>
    </source>
</reference>
<dbReference type="InterPro" id="IPR022044">
    <property type="entry name" value="TcdB_toxin_mid/C"/>
</dbReference>
<feature type="compositionally biased region" description="Polar residues" evidence="4">
    <location>
        <begin position="2274"/>
        <end position="2283"/>
    </location>
</feature>
<dbReference type="Gene3D" id="2.180.10.10">
    <property type="entry name" value="RHS repeat-associated core"/>
    <property type="match status" value="1"/>
</dbReference>
<dbReference type="GO" id="GO:0005576">
    <property type="term" value="C:extracellular region"/>
    <property type="evidence" value="ECO:0007669"/>
    <property type="project" value="UniProtKB-SubCell"/>
</dbReference>
<keyword evidence="2" id="KW-0964">Secreted</keyword>
<proteinExistence type="predicted"/>
<dbReference type="Pfam" id="PF03534">
    <property type="entry name" value="SpvB"/>
    <property type="match status" value="1"/>
</dbReference>
<protein>
    <submittedName>
        <fullName evidence="7">Uncharacterized protein</fullName>
    </submittedName>
</protein>
<evidence type="ECO:0000313" key="8">
    <source>
        <dbReference type="Proteomes" id="UP001365542"/>
    </source>
</evidence>
<dbReference type="Pfam" id="PF12256">
    <property type="entry name" value="TcdB_toxin_midN"/>
    <property type="match status" value="1"/>
</dbReference>